<feature type="compositionally biased region" description="Basic and acidic residues" evidence="1">
    <location>
        <begin position="66"/>
        <end position="79"/>
    </location>
</feature>
<evidence type="ECO:0000313" key="3">
    <source>
        <dbReference type="Proteomes" id="UP001497516"/>
    </source>
</evidence>
<name>A0AAV2ERT7_9ROSI</name>
<organism evidence="2 3">
    <name type="scientific">Linum trigynum</name>
    <dbReference type="NCBI Taxonomy" id="586398"/>
    <lineage>
        <taxon>Eukaryota</taxon>
        <taxon>Viridiplantae</taxon>
        <taxon>Streptophyta</taxon>
        <taxon>Embryophyta</taxon>
        <taxon>Tracheophyta</taxon>
        <taxon>Spermatophyta</taxon>
        <taxon>Magnoliopsida</taxon>
        <taxon>eudicotyledons</taxon>
        <taxon>Gunneridae</taxon>
        <taxon>Pentapetalae</taxon>
        <taxon>rosids</taxon>
        <taxon>fabids</taxon>
        <taxon>Malpighiales</taxon>
        <taxon>Linaceae</taxon>
        <taxon>Linum</taxon>
    </lineage>
</organism>
<evidence type="ECO:0000256" key="1">
    <source>
        <dbReference type="SAM" id="MobiDB-lite"/>
    </source>
</evidence>
<reference evidence="2 3" key="1">
    <citation type="submission" date="2024-04" db="EMBL/GenBank/DDBJ databases">
        <authorList>
            <person name="Fracassetti M."/>
        </authorList>
    </citation>
    <scope>NUCLEOTIDE SEQUENCE [LARGE SCALE GENOMIC DNA]</scope>
</reference>
<feature type="region of interest" description="Disordered" evidence="1">
    <location>
        <begin position="66"/>
        <end position="107"/>
    </location>
</feature>
<gene>
    <name evidence="2" type="ORF">LTRI10_LOCUS29601</name>
</gene>
<evidence type="ECO:0000313" key="2">
    <source>
        <dbReference type="EMBL" id="CAL1388686.1"/>
    </source>
</evidence>
<keyword evidence="3" id="KW-1185">Reference proteome</keyword>
<sequence length="123" mass="12967">MVPLVETRKKIRSRKGESVTGKRAREEGDLAVAAVVGDEGRLEGSNGERMTAPRWWEADVATDRRERESCNGRGWREAEDCGDGGGGGGGLLRETGATTPGVEGYGDGGCGSGGGLLRWWMAA</sequence>
<dbReference type="EMBL" id="OZ034818">
    <property type="protein sequence ID" value="CAL1388686.1"/>
    <property type="molecule type" value="Genomic_DNA"/>
</dbReference>
<dbReference type="AlphaFoldDB" id="A0AAV2ERT7"/>
<dbReference type="Proteomes" id="UP001497516">
    <property type="component" value="Chromosome 5"/>
</dbReference>
<feature type="region of interest" description="Disordered" evidence="1">
    <location>
        <begin position="1"/>
        <end position="25"/>
    </location>
</feature>
<accession>A0AAV2ERT7</accession>
<proteinExistence type="predicted"/>
<protein>
    <submittedName>
        <fullName evidence="2">Uncharacterized protein</fullName>
    </submittedName>
</protein>